<name>A0A2N3RL00_9XANT</name>
<gene>
    <name evidence="17" type="ORF">XpruCFBP8353_07905</name>
    <name evidence="18" type="ORF">XpruCFBP8354_07900</name>
</gene>
<comment type="subcellular location">
    <subcellularLocation>
        <location evidence="1 12">Cell outer membrane</location>
        <topology evidence="1 12">Multi-pass membrane protein</topology>
    </subcellularLocation>
</comment>
<dbReference type="CDD" id="cd01347">
    <property type="entry name" value="ligand_gated_channel"/>
    <property type="match status" value="1"/>
</dbReference>
<feature type="chain" id="PRO_5014632675" evidence="14">
    <location>
        <begin position="22"/>
        <end position="681"/>
    </location>
</feature>
<evidence type="ECO:0000313" key="19">
    <source>
        <dbReference type="Proteomes" id="UP000233720"/>
    </source>
</evidence>
<dbReference type="InterPro" id="IPR012910">
    <property type="entry name" value="Plug_dom"/>
</dbReference>
<evidence type="ECO:0000256" key="8">
    <source>
        <dbReference type="ARBA" id="ARBA00023065"/>
    </source>
</evidence>
<keyword evidence="9 13" id="KW-0798">TonB box</keyword>
<keyword evidence="11 12" id="KW-0998">Cell outer membrane</keyword>
<dbReference type="Proteomes" id="UP000233748">
    <property type="component" value="Unassembled WGS sequence"/>
</dbReference>
<evidence type="ECO:0000256" key="12">
    <source>
        <dbReference type="PROSITE-ProRule" id="PRU01360"/>
    </source>
</evidence>
<dbReference type="GO" id="GO:0009279">
    <property type="term" value="C:cell outer membrane"/>
    <property type="evidence" value="ECO:0007669"/>
    <property type="project" value="UniProtKB-SubCell"/>
</dbReference>
<evidence type="ECO:0000256" key="7">
    <source>
        <dbReference type="ARBA" id="ARBA00023004"/>
    </source>
</evidence>
<dbReference type="InterPro" id="IPR037066">
    <property type="entry name" value="Plug_dom_sf"/>
</dbReference>
<organism evidence="17 19">
    <name type="scientific">Xanthomonas prunicola</name>
    <dbReference type="NCBI Taxonomy" id="2053930"/>
    <lineage>
        <taxon>Bacteria</taxon>
        <taxon>Pseudomonadati</taxon>
        <taxon>Pseudomonadota</taxon>
        <taxon>Gammaproteobacteria</taxon>
        <taxon>Lysobacterales</taxon>
        <taxon>Lysobacteraceae</taxon>
        <taxon>Xanthomonas</taxon>
    </lineage>
</organism>
<evidence type="ECO:0000259" key="16">
    <source>
        <dbReference type="Pfam" id="PF07715"/>
    </source>
</evidence>
<dbReference type="AlphaFoldDB" id="A0A2N3RL00"/>
<evidence type="ECO:0000256" key="10">
    <source>
        <dbReference type="ARBA" id="ARBA00023136"/>
    </source>
</evidence>
<evidence type="ECO:0000256" key="9">
    <source>
        <dbReference type="ARBA" id="ARBA00023077"/>
    </source>
</evidence>
<dbReference type="RefSeq" id="WP_101362741.1">
    <property type="nucleotide sequence ID" value="NZ_PHKV01000002.1"/>
</dbReference>
<dbReference type="InterPro" id="IPR036942">
    <property type="entry name" value="Beta-barrel_TonB_sf"/>
</dbReference>
<dbReference type="OrthoDB" id="7176844at2"/>
<dbReference type="EMBL" id="PHKV01000002">
    <property type="protein sequence ID" value="PKV13172.1"/>
    <property type="molecule type" value="Genomic_DNA"/>
</dbReference>
<feature type="domain" description="TonB-dependent receptor plug" evidence="16">
    <location>
        <begin position="47"/>
        <end position="154"/>
    </location>
</feature>
<dbReference type="PROSITE" id="PS52016">
    <property type="entry name" value="TONB_DEPENDENT_REC_3"/>
    <property type="match status" value="1"/>
</dbReference>
<evidence type="ECO:0000256" key="1">
    <source>
        <dbReference type="ARBA" id="ARBA00004571"/>
    </source>
</evidence>
<dbReference type="InterPro" id="IPR039426">
    <property type="entry name" value="TonB-dep_rcpt-like"/>
</dbReference>
<proteinExistence type="inferred from homology"/>
<sequence length="681" mass="76057">MKIHILVAAMAAVLLAGQAHAQSSDSALTLGKVDVHQHDEGQLTAHQVLTSVDVLGADQIEDKNVSYSWELLGQMPGIQLTETRQGAESGKVSFRAFNGEGYLNAIKTLIDGIPSNVNSGNQRFIDMLFPLDISYIEVVRGTNDPRYGLHNIGGNINFGTRQGGNYTDARLTYGSFNTRDAQLAVGRERDGFAQNYFVGVQASDGYREHDTSSKYSLGGKWFYGNLDDGMRIGLTARVYHNQADEPGFMTAAEMQADRRSSDLRNRNDGDDRDMRQFGVHLDLKLAEGLFFGTKLYSNRYLDDRQVTFSDLPTGNAPRQRRIWDETQVGMLNTLTWRSSDTLTLEGGVNYEHQDNAYRRERFSYAEPTDFNATPARIQNDDRHTFDNWGAYVQAIYQPIEALKIVPAYRVDRFDGHTQLPGGVRAPLQRYGTIEQPKLSLVYAFTPTTNVYANWGRSFQVLTGSTAPAYLTAGQPDVRPSTNTGMELGMKFSPFQGSQARIAVWQQDAANEVSNMPATGTTVTLGKTRRRGVDAQINAQLGDRWTLWASHAYQEAKIERDDRDASLSLAGREVAATPRYISNIGVEYRPTAALRLGMQGRAQGDYYLEERNLAGKYGGFATLDLTARYTLNPAWSVDLQVRNATGREYAYVWYDSFFWTQAQPMFSPAAGRQLYLGLNMKL</sequence>
<evidence type="ECO:0000313" key="18">
    <source>
        <dbReference type="EMBL" id="PKV17449.1"/>
    </source>
</evidence>
<dbReference type="PANTHER" id="PTHR32552">
    <property type="entry name" value="FERRICHROME IRON RECEPTOR-RELATED"/>
    <property type="match status" value="1"/>
</dbReference>
<keyword evidence="2 12" id="KW-0813">Transport</keyword>
<keyword evidence="7" id="KW-0408">Iron</keyword>
<dbReference type="Pfam" id="PF00593">
    <property type="entry name" value="TonB_dep_Rec_b-barrel"/>
    <property type="match status" value="1"/>
</dbReference>
<keyword evidence="6 14" id="KW-0732">Signal</keyword>
<keyword evidence="8" id="KW-0406">Ion transport</keyword>
<dbReference type="Gene3D" id="2.40.170.20">
    <property type="entry name" value="TonB-dependent receptor, beta-barrel domain"/>
    <property type="match status" value="1"/>
</dbReference>
<evidence type="ECO:0000256" key="11">
    <source>
        <dbReference type="ARBA" id="ARBA00023237"/>
    </source>
</evidence>
<keyword evidence="20" id="KW-1185">Reference proteome</keyword>
<evidence type="ECO:0000256" key="4">
    <source>
        <dbReference type="ARBA" id="ARBA00022496"/>
    </source>
</evidence>
<evidence type="ECO:0000259" key="15">
    <source>
        <dbReference type="Pfam" id="PF00593"/>
    </source>
</evidence>
<dbReference type="Gene3D" id="2.170.130.10">
    <property type="entry name" value="TonB-dependent receptor, plug domain"/>
    <property type="match status" value="1"/>
</dbReference>
<keyword evidence="5 12" id="KW-0812">Transmembrane</keyword>
<dbReference type="GO" id="GO:0015344">
    <property type="term" value="F:siderophore uptake transmembrane transporter activity"/>
    <property type="evidence" value="ECO:0007669"/>
    <property type="project" value="TreeGrafter"/>
</dbReference>
<evidence type="ECO:0000256" key="6">
    <source>
        <dbReference type="ARBA" id="ARBA00022729"/>
    </source>
</evidence>
<comment type="similarity">
    <text evidence="12 13">Belongs to the TonB-dependent receptor family.</text>
</comment>
<dbReference type="InterPro" id="IPR000531">
    <property type="entry name" value="Beta-barrel_TonB"/>
</dbReference>
<evidence type="ECO:0000256" key="13">
    <source>
        <dbReference type="RuleBase" id="RU003357"/>
    </source>
</evidence>
<protein>
    <submittedName>
        <fullName evidence="17">TonB-dependent receptor</fullName>
    </submittedName>
</protein>
<keyword evidence="4" id="KW-0410">Iron transport</keyword>
<feature type="domain" description="TonB-dependent receptor-like beta-barrel" evidence="15">
    <location>
        <begin position="212"/>
        <end position="642"/>
    </location>
</feature>
<comment type="caution">
    <text evidence="17">The sequence shown here is derived from an EMBL/GenBank/DDBJ whole genome shotgun (WGS) entry which is preliminary data.</text>
</comment>
<keyword evidence="17" id="KW-0675">Receptor</keyword>
<evidence type="ECO:0000313" key="17">
    <source>
        <dbReference type="EMBL" id="PKV13172.1"/>
    </source>
</evidence>
<dbReference type="SUPFAM" id="SSF56935">
    <property type="entry name" value="Porins"/>
    <property type="match status" value="1"/>
</dbReference>
<dbReference type="Pfam" id="PF07715">
    <property type="entry name" value="Plug"/>
    <property type="match status" value="1"/>
</dbReference>
<evidence type="ECO:0000313" key="20">
    <source>
        <dbReference type="Proteomes" id="UP000233748"/>
    </source>
</evidence>
<keyword evidence="10 12" id="KW-0472">Membrane</keyword>
<accession>A0A2N3RL00</accession>
<evidence type="ECO:0000256" key="5">
    <source>
        <dbReference type="ARBA" id="ARBA00022692"/>
    </source>
</evidence>
<dbReference type="PANTHER" id="PTHR32552:SF68">
    <property type="entry name" value="FERRICHROME OUTER MEMBRANE TRANSPORTER_PHAGE RECEPTOR"/>
    <property type="match status" value="1"/>
</dbReference>
<feature type="signal peptide" evidence="14">
    <location>
        <begin position="1"/>
        <end position="21"/>
    </location>
</feature>
<dbReference type="EMBL" id="PHKW01000002">
    <property type="protein sequence ID" value="PKV17449.1"/>
    <property type="molecule type" value="Genomic_DNA"/>
</dbReference>
<evidence type="ECO:0000256" key="3">
    <source>
        <dbReference type="ARBA" id="ARBA00022452"/>
    </source>
</evidence>
<evidence type="ECO:0000256" key="2">
    <source>
        <dbReference type="ARBA" id="ARBA00022448"/>
    </source>
</evidence>
<evidence type="ECO:0000256" key="14">
    <source>
        <dbReference type="SAM" id="SignalP"/>
    </source>
</evidence>
<reference evidence="19 20" key="1">
    <citation type="submission" date="2017-11" db="EMBL/GenBank/DDBJ databases">
        <title>Xanthomonas prunicola sp. nov., a novel pathogen that affects nectarine (Prunus persica var. nectarine) trees.</title>
        <authorList>
            <person name="Lopez M."/>
            <person name="Lopez-Soriano P."/>
            <person name="Garita-Cambronero J."/>
            <person name="Beltran C."/>
            <person name="Taghouti G."/>
            <person name="Portier P."/>
            <person name="Cubero J."/>
            <person name="Fischer-Le Saux M."/>
            <person name="Marco-Noales E."/>
        </authorList>
    </citation>
    <scope>NUCLEOTIDE SEQUENCE [LARGE SCALE GENOMIC DNA]</scope>
    <source>
        <strain evidence="17 19">CFBP8353</strain>
        <strain evidence="18 20">CFBP8354</strain>
    </source>
</reference>
<dbReference type="Proteomes" id="UP000233720">
    <property type="component" value="Unassembled WGS sequence"/>
</dbReference>
<keyword evidence="3 12" id="KW-1134">Transmembrane beta strand</keyword>